<evidence type="ECO:0000313" key="2">
    <source>
        <dbReference type="Proteomes" id="UP000249746"/>
    </source>
</evidence>
<organism evidence="1 2">
    <name type="scientific">Helicobacter valdiviensis</name>
    <dbReference type="NCBI Taxonomy" id="1458358"/>
    <lineage>
        <taxon>Bacteria</taxon>
        <taxon>Pseudomonadati</taxon>
        <taxon>Campylobacterota</taxon>
        <taxon>Epsilonproteobacteria</taxon>
        <taxon>Campylobacterales</taxon>
        <taxon>Helicobacteraceae</taxon>
        <taxon>Helicobacter</taxon>
    </lineage>
</organism>
<comment type="caution">
    <text evidence="1">The sequence shown here is derived from an EMBL/GenBank/DDBJ whole genome shotgun (WGS) entry which is preliminary data.</text>
</comment>
<dbReference type="EMBL" id="NBIU01000002">
    <property type="protein sequence ID" value="PZT48909.1"/>
    <property type="molecule type" value="Genomic_DNA"/>
</dbReference>
<proteinExistence type="predicted"/>
<accession>A0A2W6MXY8</accession>
<dbReference type="OrthoDB" id="5323868at2"/>
<gene>
    <name evidence="1" type="ORF">B6S12_01030</name>
</gene>
<reference evidence="1 2" key="1">
    <citation type="submission" date="2017-03" db="EMBL/GenBank/DDBJ databases">
        <title>Genomic and clinical evidence uncovers the enterohepatic species Helicobacter valdiviensis as a potential human intestinal pathogen.</title>
        <authorList>
            <person name="Fresia P."/>
            <person name="Jara R."/>
            <person name="Sierra R."/>
            <person name="Ferres I."/>
            <person name="Greif G."/>
            <person name="Iraola G."/>
            <person name="Collado L."/>
        </authorList>
    </citation>
    <scope>NUCLEOTIDE SEQUENCE [LARGE SCALE GENOMIC DNA]</scope>
    <source>
        <strain evidence="1 2">WBE14</strain>
    </source>
</reference>
<dbReference type="RefSeq" id="WP_111228966.1">
    <property type="nucleotide sequence ID" value="NZ_NBIU01000002.1"/>
</dbReference>
<dbReference type="Proteomes" id="UP000249746">
    <property type="component" value="Unassembled WGS sequence"/>
</dbReference>
<name>A0A2W6MXY8_9HELI</name>
<evidence type="ECO:0000313" key="1">
    <source>
        <dbReference type="EMBL" id="PZT48909.1"/>
    </source>
</evidence>
<protein>
    <submittedName>
        <fullName evidence="1">Uncharacterized protein</fullName>
    </submittedName>
</protein>
<keyword evidence="2" id="KW-1185">Reference proteome</keyword>
<sequence length="269" mass="31750">MASVSNTYNSYVLNGAYTSLYKTSNPKTSNTQDDVFIPIQDDNKGQKRLTTEQKEEIIKKILNDETYNIANHPLTEEEIKRQDTFRNNIYSKIDEKNKISDTEYKKAEDYLWEQLDILVINLYQEDNLNHKQTIERILNNKNIFLEAKDNQNQYANNIFNTLDNMLQNKQTQNDFKEQLGMYMFHSSGIGDTLINTFSETINYFSKQDQEEIQKSLKIIASYQPSYYKNSFYLKDYNFSWNGTNPLNDNANLSIVFKQTHQRTLNFSKF</sequence>
<dbReference type="AlphaFoldDB" id="A0A2W6MXY8"/>